<proteinExistence type="predicted"/>
<keyword evidence="2" id="KW-1185">Reference proteome</keyword>
<accession>A0ACB0JQ21</accession>
<gene>
    <name evidence="1" type="ORF">MILVUS5_LOCUS15479</name>
</gene>
<organism evidence="1 2">
    <name type="scientific">Trifolium pratense</name>
    <name type="common">Red clover</name>
    <dbReference type="NCBI Taxonomy" id="57577"/>
    <lineage>
        <taxon>Eukaryota</taxon>
        <taxon>Viridiplantae</taxon>
        <taxon>Streptophyta</taxon>
        <taxon>Embryophyta</taxon>
        <taxon>Tracheophyta</taxon>
        <taxon>Spermatophyta</taxon>
        <taxon>Magnoliopsida</taxon>
        <taxon>eudicotyledons</taxon>
        <taxon>Gunneridae</taxon>
        <taxon>Pentapetalae</taxon>
        <taxon>rosids</taxon>
        <taxon>fabids</taxon>
        <taxon>Fabales</taxon>
        <taxon>Fabaceae</taxon>
        <taxon>Papilionoideae</taxon>
        <taxon>50 kb inversion clade</taxon>
        <taxon>NPAAA clade</taxon>
        <taxon>Hologalegina</taxon>
        <taxon>IRL clade</taxon>
        <taxon>Trifolieae</taxon>
        <taxon>Trifolium</taxon>
    </lineage>
</organism>
<protein>
    <submittedName>
        <fullName evidence="1">Uncharacterized protein</fullName>
    </submittedName>
</protein>
<reference evidence="1" key="1">
    <citation type="submission" date="2023-10" db="EMBL/GenBank/DDBJ databases">
        <authorList>
            <person name="Rodriguez Cubillos JULIANA M."/>
            <person name="De Vega J."/>
        </authorList>
    </citation>
    <scope>NUCLEOTIDE SEQUENCE</scope>
</reference>
<evidence type="ECO:0000313" key="2">
    <source>
        <dbReference type="Proteomes" id="UP001177021"/>
    </source>
</evidence>
<dbReference type="Proteomes" id="UP001177021">
    <property type="component" value="Unassembled WGS sequence"/>
</dbReference>
<name>A0ACB0JQ21_TRIPR</name>
<dbReference type="EMBL" id="CASHSV030000109">
    <property type="protein sequence ID" value="CAJ2646841.1"/>
    <property type="molecule type" value="Genomic_DNA"/>
</dbReference>
<sequence>MEYIAEVVEDSQMEIDQQKEEEEEDPFLNFVDEARSELLSLEDNSSKDDSDSSGYGWSWIVSRILKTCIAYSSGVTPAILLSELSQAWSEQRRVAVPKKRLELINSLKKNNRRIKLPNTVTIDSIYEKKFIALNSVLEAVIIDAYVLPGTNIHMLTLGDYWSSNIIDLYLHRRFYELAGLPSGILKKGREVFLTGCYLRTANESSGHPRLLPTEYLVILLDENQDDDAMLLGAQFCSDSFSSISLDAVNKGDSYSLYARIENIESKEIRGRFGTSKRKQITLVDGDGVTLKFFLWGEQIILANLFRVGSMLALDKPYVASSAECDIETSEELCLEYGSATQLYLVPYIQHEEQVCVAMTPNRHQGSRQMGLDNPTQGLRFSQVSLPCDSQGTIDFSNYPLRSFVADLRDKMTGISLYGVVTEIMKGDNNQETVFSLRIADTSGEIRAKLHFTRFWSLGRVSLGHTVFISGLKCTSRKGQKCLELSWFENGTGASFINLSCLPALINSRCLYKLFKLSDISNQSSYAQVCRIWLVPNEYYYVNTRFSHSLCGHFVDKKPGGFVECSFCHIISDAEVVRTFHLKITLADKSRKVLAWCTGQTAMDLLQISPEEFYDLPEDEQLMYPSSLENEKFMVALVNCKPEGCVSYDLLPDDSVLWEITRAYKYE</sequence>
<comment type="caution">
    <text evidence="1">The sequence shown here is derived from an EMBL/GenBank/DDBJ whole genome shotgun (WGS) entry which is preliminary data.</text>
</comment>
<evidence type="ECO:0000313" key="1">
    <source>
        <dbReference type="EMBL" id="CAJ2646841.1"/>
    </source>
</evidence>